<dbReference type="InterPro" id="IPR014184">
    <property type="entry name" value="HCHO_DH_non_GSH"/>
</dbReference>
<dbReference type="Proteomes" id="UP000072763">
    <property type="component" value="Unassembled WGS sequence"/>
</dbReference>
<dbReference type="EMBL" id="LDRC01000039">
    <property type="protein sequence ID" value="KTR51957.1"/>
    <property type="molecule type" value="Genomic_DNA"/>
</dbReference>
<gene>
    <name evidence="9" type="ORF">NS263_03715</name>
    <name evidence="10" type="ORF">NS359_07530</name>
</gene>
<dbReference type="PROSITE" id="PS00059">
    <property type="entry name" value="ADH_ZINC"/>
    <property type="match status" value="1"/>
</dbReference>
<comment type="similarity">
    <text evidence="2">Belongs to the zinc-containing alcohol dehydrogenase family.</text>
</comment>
<dbReference type="PATRIC" id="fig|465820.3.peg.503"/>
<evidence type="ECO:0000256" key="6">
    <source>
        <dbReference type="ARBA" id="ARBA00023027"/>
    </source>
</evidence>
<evidence type="ECO:0000259" key="8">
    <source>
        <dbReference type="Pfam" id="PF08240"/>
    </source>
</evidence>
<evidence type="ECO:0000313" key="12">
    <source>
        <dbReference type="Proteomes" id="UP000078335"/>
    </source>
</evidence>
<feature type="domain" description="Alcohol dehydrogenase-like N-terminal" evidence="8">
    <location>
        <begin position="46"/>
        <end position="162"/>
    </location>
</feature>
<dbReference type="GO" id="GO:0008270">
    <property type="term" value="F:zinc ion binding"/>
    <property type="evidence" value="ECO:0007669"/>
    <property type="project" value="InterPro"/>
</dbReference>
<keyword evidence="5" id="KW-0560">Oxidoreductase</keyword>
<dbReference type="EMBL" id="LDRB01000013">
    <property type="protein sequence ID" value="KTR41610.1"/>
    <property type="molecule type" value="Genomic_DNA"/>
</dbReference>
<dbReference type="PANTHER" id="PTHR42813">
    <property type="entry name" value="ZINC-TYPE ALCOHOL DEHYDROGENASE-LIKE"/>
    <property type="match status" value="1"/>
</dbReference>
<dbReference type="InterPro" id="IPR036291">
    <property type="entry name" value="NAD(P)-bd_dom_sf"/>
</dbReference>
<dbReference type="Gene3D" id="3.40.50.720">
    <property type="entry name" value="NAD(P)-binding Rossmann-like Domain"/>
    <property type="match status" value="1"/>
</dbReference>
<dbReference type="Pfam" id="PF01262">
    <property type="entry name" value="AlaDh_PNT_C"/>
    <property type="match status" value="1"/>
</dbReference>
<evidence type="ECO:0000256" key="3">
    <source>
        <dbReference type="ARBA" id="ARBA00022723"/>
    </source>
</evidence>
<keyword evidence="4" id="KW-0862">Zinc</keyword>
<feature type="domain" description="Alanine dehydrogenase/pyridine nucleotide transhydrogenase NAD(H)-binding" evidence="7">
    <location>
        <begin position="189"/>
        <end position="257"/>
    </location>
</feature>
<comment type="cofactor">
    <cofactor evidence="1">
        <name>Zn(2+)</name>
        <dbReference type="ChEBI" id="CHEBI:29105"/>
    </cofactor>
</comment>
<dbReference type="GO" id="GO:0016491">
    <property type="term" value="F:oxidoreductase activity"/>
    <property type="evidence" value="ECO:0007669"/>
    <property type="project" value="UniProtKB-KW"/>
</dbReference>
<dbReference type="SUPFAM" id="SSF51735">
    <property type="entry name" value="NAD(P)-binding Rossmann-fold domains"/>
    <property type="match status" value="1"/>
</dbReference>
<evidence type="ECO:0000313" key="10">
    <source>
        <dbReference type="EMBL" id="KTR51957.1"/>
    </source>
</evidence>
<evidence type="ECO:0000256" key="5">
    <source>
        <dbReference type="ARBA" id="ARBA00023002"/>
    </source>
</evidence>
<evidence type="ECO:0000313" key="11">
    <source>
        <dbReference type="Proteomes" id="UP000072763"/>
    </source>
</evidence>
<sequence length="406" mass="42209">MASNHAVAYKGPGKVEVIETDYPTFELKDGPGVNPANVGRKVNHGAILRTVATNICGSDQHMVRGRTTAPTDLVLGHEITGEVVEVGPDVEFIKVGDIVSVPFNIACGRCRNCKERKTGICLNVNPDRPGSAYGYVDMGGWVGGQAEYVLVPYADWNLLKFPDRDQALEKILDLAMLSDIFPTGFHGAVTAGVEVGSTVYVAGAGPVGLAAATGAFLLGASVVIVGDMNADRLAQARSFGCETVDLTKGDPADQIDQILGEPLVDCGIDAVGFEAKGHGSGSGHEAPATVLNSLMDVTAAGGALGIPGLYVTGDPGGVDEAAKKGALSLSLGTGWAKSLSFTTGQCPVMKYNRQLMMAILHDRTSIAKNVNAKPIGLDEAPRGYEEFDKGAATKYVLNPNGLIPAA</sequence>
<dbReference type="AlphaFoldDB" id="A0A147DQT7"/>
<protein>
    <submittedName>
        <fullName evidence="10">Aldehyde dismutase</fullName>
    </submittedName>
</protein>
<keyword evidence="12" id="KW-1185">Reference proteome</keyword>
<comment type="caution">
    <text evidence="10">The sequence shown here is derived from an EMBL/GenBank/DDBJ whole genome shotgun (WGS) entry which is preliminary data.</text>
</comment>
<keyword evidence="3" id="KW-0479">Metal-binding</keyword>
<reference evidence="11 12" key="1">
    <citation type="journal article" date="2016" name="Front. Microbiol.">
        <title>Genomic Resource of Rice Seed Associated Bacteria.</title>
        <authorList>
            <person name="Midha S."/>
            <person name="Bansal K."/>
            <person name="Sharma S."/>
            <person name="Kumar N."/>
            <person name="Patil P.P."/>
            <person name="Chaudhry V."/>
            <person name="Patil P.B."/>
        </authorList>
    </citation>
    <scope>NUCLEOTIDE SEQUENCE [LARGE SCALE GENOMIC DNA]</scope>
    <source>
        <strain evidence="9 12">NS263</strain>
        <strain evidence="10 11">NS359</strain>
    </source>
</reference>
<dbReference type="PANTHER" id="PTHR42813:SF3">
    <property type="entry name" value="GLUTATHIONE-INDEPENDENT FORMALDEHYDE DEHYDROGENASE"/>
    <property type="match status" value="1"/>
</dbReference>
<keyword evidence="6" id="KW-0520">NAD</keyword>
<dbReference type="SUPFAM" id="SSF50129">
    <property type="entry name" value="GroES-like"/>
    <property type="match status" value="1"/>
</dbReference>
<dbReference type="Pfam" id="PF08240">
    <property type="entry name" value="ADH_N"/>
    <property type="match status" value="1"/>
</dbReference>
<organism evidence="10 11">
    <name type="scientific">Curtobacterium oceanosedimentum</name>
    <dbReference type="NCBI Taxonomy" id="465820"/>
    <lineage>
        <taxon>Bacteria</taxon>
        <taxon>Bacillati</taxon>
        <taxon>Actinomycetota</taxon>
        <taxon>Actinomycetes</taxon>
        <taxon>Micrococcales</taxon>
        <taxon>Microbacteriaceae</taxon>
        <taxon>Curtobacterium</taxon>
    </lineage>
</organism>
<dbReference type="CDD" id="cd08282">
    <property type="entry name" value="PFDH_like"/>
    <property type="match status" value="1"/>
</dbReference>
<dbReference type="InterPro" id="IPR013154">
    <property type="entry name" value="ADH-like_N"/>
</dbReference>
<dbReference type="Gene3D" id="3.90.180.10">
    <property type="entry name" value="Medium-chain alcohol dehydrogenases, catalytic domain"/>
    <property type="match status" value="1"/>
</dbReference>
<evidence type="ECO:0000256" key="1">
    <source>
        <dbReference type="ARBA" id="ARBA00001947"/>
    </source>
</evidence>
<evidence type="ECO:0000259" key="7">
    <source>
        <dbReference type="Pfam" id="PF01262"/>
    </source>
</evidence>
<evidence type="ECO:0000256" key="4">
    <source>
        <dbReference type="ARBA" id="ARBA00022833"/>
    </source>
</evidence>
<dbReference type="NCBIfam" id="TIGR02819">
    <property type="entry name" value="fdhA_non_GSH"/>
    <property type="match status" value="1"/>
</dbReference>
<evidence type="ECO:0000256" key="2">
    <source>
        <dbReference type="ARBA" id="ARBA00008072"/>
    </source>
</evidence>
<dbReference type="InterPro" id="IPR011032">
    <property type="entry name" value="GroES-like_sf"/>
</dbReference>
<dbReference type="Proteomes" id="UP000078335">
    <property type="component" value="Unassembled WGS sequence"/>
</dbReference>
<dbReference type="STRING" id="465820.NS263_03715"/>
<dbReference type="RefSeq" id="WP_058727957.1">
    <property type="nucleotide sequence ID" value="NZ_LDRB01000013.1"/>
</dbReference>
<dbReference type="InterPro" id="IPR002328">
    <property type="entry name" value="ADH_Zn_CS"/>
</dbReference>
<accession>A0A147DQT7</accession>
<name>A0A147DQT7_9MICO</name>
<evidence type="ECO:0000313" key="9">
    <source>
        <dbReference type="EMBL" id="KTR41610.1"/>
    </source>
</evidence>
<proteinExistence type="inferred from homology"/>
<dbReference type="OrthoDB" id="241504at2"/>
<dbReference type="InterPro" id="IPR007698">
    <property type="entry name" value="AlaDH/PNT_NAD(H)-bd"/>
</dbReference>